<dbReference type="PROSITE" id="PS51687">
    <property type="entry name" value="SAM_MT_RNA_M5U"/>
    <property type="match status" value="1"/>
</dbReference>
<sequence length="448" mass="48286">MWDAREMGTSNNNQTGHNERQSEPGVVGAELELDVTNVAHGGIFVARHEGRVVFVNDTLPGERVRVRLTDANKKSFWRAETVEVLKAAPERQPHVWAAAAVERAPQDRAGGAEFGHIELTHQRELKRQVLADAFKRMAGIETDVVVEAVPVGENASPGDELDGTGWRTRVRLHVAEDGRVGPYAARSHRVISVDDLPLAAHGVEMAAPLDEYFKGAASVDVVGPSTGRVQIVVAESDAKGKRVATPPRTIIERVGDREFQLDVSGFWQVHSSAAQTLTSAVQEAIDESLFDPRADNLDLYGGVGLLAAAVGDKFGSTTRITSVESDLRATEFAGENLSDWVGASAQTDRVDRFLGRIGREASAADRSRQQAATVVLDPPRSGAGKAVVDALAVLSPAQIVYVACDPVALARDIALFAAHGYQLQKMRAFDLFPNTHHVEAVALLTRQP</sequence>
<feature type="binding site" evidence="4">
    <location>
        <position position="324"/>
    </location>
    <ligand>
        <name>S-adenosyl-L-methionine</name>
        <dbReference type="ChEBI" id="CHEBI:59789"/>
    </ligand>
</feature>
<evidence type="ECO:0000259" key="6">
    <source>
        <dbReference type="PROSITE" id="PS50926"/>
    </source>
</evidence>
<keyword evidence="2 4" id="KW-0808">Transferase</keyword>
<gene>
    <name evidence="7" type="ORF">GCM10022381_16790</name>
</gene>
<feature type="domain" description="TRAM" evidence="6">
    <location>
        <begin position="24"/>
        <end position="83"/>
    </location>
</feature>
<comment type="similarity">
    <text evidence="4">Belongs to the class I-like SAM-binding methyltransferase superfamily. RNA M5U methyltransferase family.</text>
</comment>
<feature type="region of interest" description="Disordered" evidence="5">
    <location>
        <begin position="1"/>
        <end position="24"/>
    </location>
</feature>
<keyword evidence="8" id="KW-1185">Reference proteome</keyword>
<evidence type="ECO:0000256" key="1">
    <source>
        <dbReference type="ARBA" id="ARBA00022603"/>
    </source>
</evidence>
<accession>A0ABP7KEE8</accession>
<organism evidence="7 8">
    <name type="scientific">Leifsonia kafniensis</name>
    <dbReference type="NCBI Taxonomy" id="475957"/>
    <lineage>
        <taxon>Bacteria</taxon>
        <taxon>Bacillati</taxon>
        <taxon>Actinomycetota</taxon>
        <taxon>Actinomycetes</taxon>
        <taxon>Micrococcales</taxon>
        <taxon>Microbacteriaceae</taxon>
        <taxon>Leifsonia</taxon>
    </lineage>
</organism>
<keyword evidence="3 4" id="KW-0949">S-adenosyl-L-methionine</keyword>
<feature type="binding site" evidence="4">
    <location>
        <position position="268"/>
    </location>
    <ligand>
        <name>S-adenosyl-L-methionine</name>
        <dbReference type="ChEBI" id="CHEBI:59789"/>
    </ligand>
</feature>
<evidence type="ECO:0000256" key="5">
    <source>
        <dbReference type="SAM" id="MobiDB-lite"/>
    </source>
</evidence>
<dbReference type="SUPFAM" id="SSF50249">
    <property type="entry name" value="Nucleic acid-binding proteins"/>
    <property type="match status" value="1"/>
</dbReference>
<evidence type="ECO:0000313" key="7">
    <source>
        <dbReference type="EMBL" id="GAA3874695.1"/>
    </source>
</evidence>
<dbReference type="Pfam" id="PF05958">
    <property type="entry name" value="tRNA_U5-meth_tr"/>
    <property type="match status" value="1"/>
</dbReference>
<dbReference type="PROSITE" id="PS50926">
    <property type="entry name" value="TRAM"/>
    <property type="match status" value="1"/>
</dbReference>
<dbReference type="InterPro" id="IPR010280">
    <property type="entry name" value="U5_MeTrfase_fam"/>
</dbReference>
<evidence type="ECO:0000256" key="2">
    <source>
        <dbReference type="ARBA" id="ARBA00022679"/>
    </source>
</evidence>
<name>A0ABP7KEE8_9MICO</name>
<dbReference type="SUPFAM" id="SSF53335">
    <property type="entry name" value="S-adenosyl-L-methionine-dependent methyltransferases"/>
    <property type="match status" value="1"/>
</dbReference>
<feature type="active site" description="Nucleophile" evidence="4">
    <location>
        <position position="404"/>
    </location>
</feature>
<dbReference type="InterPro" id="IPR012340">
    <property type="entry name" value="NA-bd_OB-fold"/>
</dbReference>
<dbReference type="Gene3D" id="2.40.50.140">
    <property type="entry name" value="Nucleic acid-binding proteins"/>
    <property type="match status" value="1"/>
</dbReference>
<evidence type="ECO:0000256" key="4">
    <source>
        <dbReference type="PROSITE-ProRule" id="PRU01024"/>
    </source>
</evidence>
<dbReference type="PANTHER" id="PTHR11061:SF30">
    <property type="entry name" value="TRNA (URACIL(54)-C(5))-METHYLTRANSFERASE"/>
    <property type="match status" value="1"/>
</dbReference>
<proteinExistence type="inferred from homology"/>
<feature type="binding site" evidence="4">
    <location>
        <position position="300"/>
    </location>
    <ligand>
        <name>S-adenosyl-L-methionine</name>
        <dbReference type="ChEBI" id="CHEBI:59789"/>
    </ligand>
</feature>
<evidence type="ECO:0000313" key="8">
    <source>
        <dbReference type="Proteomes" id="UP001501803"/>
    </source>
</evidence>
<protein>
    <submittedName>
        <fullName evidence="7">TRAM domain-containing protein</fullName>
    </submittedName>
</protein>
<keyword evidence="1 4" id="KW-0489">Methyltransferase</keyword>
<dbReference type="InterPro" id="IPR029063">
    <property type="entry name" value="SAM-dependent_MTases_sf"/>
</dbReference>
<reference evidence="8" key="1">
    <citation type="journal article" date="2019" name="Int. J. Syst. Evol. Microbiol.">
        <title>The Global Catalogue of Microorganisms (GCM) 10K type strain sequencing project: providing services to taxonomists for standard genome sequencing and annotation.</title>
        <authorList>
            <consortium name="The Broad Institute Genomics Platform"/>
            <consortium name="The Broad Institute Genome Sequencing Center for Infectious Disease"/>
            <person name="Wu L."/>
            <person name="Ma J."/>
        </authorList>
    </citation>
    <scope>NUCLEOTIDE SEQUENCE [LARGE SCALE GENOMIC DNA]</scope>
    <source>
        <strain evidence="8">JCM 17021</strain>
    </source>
</reference>
<dbReference type="EMBL" id="BAABCN010000003">
    <property type="protein sequence ID" value="GAA3874695.1"/>
    <property type="molecule type" value="Genomic_DNA"/>
</dbReference>
<comment type="caution">
    <text evidence="7">The sequence shown here is derived from an EMBL/GenBank/DDBJ whole genome shotgun (WGS) entry which is preliminary data.</text>
</comment>
<dbReference type="PANTHER" id="PTHR11061">
    <property type="entry name" value="RNA M5U METHYLTRANSFERASE"/>
    <property type="match status" value="1"/>
</dbReference>
<dbReference type="Gene3D" id="3.40.50.150">
    <property type="entry name" value="Vaccinia Virus protein VP39"/>
    <property type="match status" value="1"/>
</dbReference>
<evidence type="ECO:0000256" key="3">
    <source>
        <dbReference type="ARBA" id="ARBA00022691"/>
    </source>
</evidence>
<dbReference type="Pfam" id="PF01938">
    <property type="entry name" value="TRAM"/>
    <property type="match status" value="1"/>
</dbReference>
<dbReference type="InterPro" id="IPR002792">
    <property type="entry name" value="TRAM_dom"/>
</dbReference>
<dbReference type="Proteomes" id="UP001501803">
    <property type="component" value="Unassembled WGS sequence"/>
</dbReference>
<feature type="binding site" evidence="4">
    <location>
        <position position="377"/>
    </location>
    <ligand>
        <name>S-adenosyl-L-methionine</name>
        <dbReference type="ChEBI" id="CHEBI:59789"/>
    </ligand>
</feature>